<protein>
    <recommendedName>
        <fullName evidence="2">Nephrocystin 3-like N-terminal domain-containing protein</fullName>
    </recommendedName>
</protein>
<reference evidence="3 4" key="1">
    <citation type="submission" date="2014-04" db="EMBL/GenBank/DDBJ databases">
        <authorList>
            <consortium name="DOE Joint Genome Institute"/>
            <person name="Kuo A."/>
            <person name="Kohler A."/>
            <person name="Jargeat P."/>
            <person name="Nagy L.G."/>
            <person name="Floudas D."/>
            <person name="Copeland A."/>
            <person name="Barry K.W."/>
            <person name="Cichocki N."/>
            <person name="Veneault-Fourrey C."/>
            <person name="LaButti K."/>
            <person name="Lindquist E.A."/>
            <person name="Lipzen A."/>
            <person name="Lundell T."/>
            <person name="Morin E."/>
            <person name="Murat C."/>
            <person name="Sun H."/>
            <person name="Tunlid A."/>
            <person name="Henrissat B."/>
            <person name="Grigoriev I.V."/>
            <person name="Hibbett D.S."/>
            <person name="Martin F."/>
            <person name="Nordberg H.P."/>
            <person name="Cantor M.N."/>
            <person name="Hua S.X."/>
        </authorList>
    </citation>
    <scope>NUCLEOTIDE SEQUENCE [LARGE SCALE GENOMIC DNA]</scope>
    <source>
        <strain evidence="3 4">Ve08.2h10</strain>
    </source>
</reference>
<dbReference type="Proteomes" id="UP000054538">
    <property type="component" value="Unassembled WGS sequence"/>
</dbReference>
<keyword evidence="1" id="KW-0677">Repeat</keyword>
<dbReference type="PANTHER" id="PTHR10039">
    <property type="entry name" value="AMELOGENIN"/>
    <property type="match status" value="1"/>
</dbReference>
<dbReference type="Pfam" id="PF24883">
    <property type="entry name" value="NPHP3_N"/>
    <property type="match status" value="1"/>
</dbReference>
<evidence type="ECO:0000256" key="1">
    <source>
        <dbReference type="ARBA" id="ARBA00022737"/>
    </source>
</evidence>
<keyword evidence="4" id="KW-1185">Reference proteome</keyword>
<feature type="domain" description="Nephrocystin 3-like N-terminal" evidence="2">
    <location>
        <begin position="50"/>
        <end position="214"/>
    </location>
</feature>
<dbReference type="Gene3D" id="3.40.50.300">
    <property type="entry name" value="P-loop containing nucleotide triphosphate hydrolases"/>
    <property type="match status" value="1"/>
</dbReference>
<dbReference type="EMBL" id="KN828030">
    <property type="protein sequence ID" value="KIK75548.1"/>
    <property type="molecule type" value="Genomic_DNA"/>
</dbReference>
<proteinExistence type="predicted"/>
<evidence type="ECO:0000259" key="2">
    <source>
        <dbReference type="Pfam" id="PF24883"/>
    </source>
</evidence>
<dbReference type="STRING" id="930991.A0A0D0CK30"/>
<dbReference type="AlphaFoldDB" id="A0A0D0CK30"/>
<evidence type="ECO:0000313" key="4">
    <source>
        <dbReference type="Proteomes" id="UP000054538"/>
    </source>
</evidence>
<dbReference type="InParanoid" id="A0A0D0CK30"/>
<name>A0A0D0CK30_9AGAM</name>
<dbReference type="HOGENOM" id="CLU_000288_34_5_1"/>
<evidence type="ECO:0000313" key="3">
    <source>
        <dbReference type="EMBL" id="KIK75548.1"/>
    </source>
</evidence>
<reference evidence="4" key="2">
    <citation type="submission" date="2015-01" db="EMBL/GenBank/DDBJ databases">
        <title>Evolutionary Origins and Diversification of the Mycorrhizal Mutualists.</title>
        <authorList>
            <consortium name="DOE Joint Genome Institute"/>
            <consortium name="Mycorrhizal Genomics Consortium"/>
            <person name="Kohler A."/>
            <person name="Kuo A."/>
            <person name="Nagy L.G."/>
            <person name="Floudas D."/>
            <person name="Copeland A."/>
            <person name="Barry K.W."/>
            <person name="Cichocki N."/>
            <person name="Veneault-Fourrey C."/>
            <person name="LaButti K."/>
            <person name="Lindquist E.A."/>
            <person name="Lipzen A."/>
            <person name="Lundell T."/>
            <person name="Morin E."/>
            <person name="Murat C."/>
            <person name="Riley R."/>
            <person name="Ohm R."/>
            <person name="Sun H."/>
            <person name="Tunlid A."/>
            <person name="Henrissat B."/>
            <person name="Grigoriev I.V."/>
            <person name="Hibbett D.S."/>
            <person name="Martin F."/>
        </authorList>
    </citation>
    <scope>NUCLEOTIDE SEQUENCE [LARGE SCALE GENOMIC DNA]</scope>
    <source>
        <strain evidence="4">Ve08.2h10</strain>
    </source>
</reference>
<dbReference type="PANTHER" id="PTHR10039:SF16">
    <property type="entry name" value="GPI INOSITOL-DEACYLASE"/>
    <property type="match status" value="1"/>
</dbReference>
<organism evidence="3 4">
    <name type="scientific">Paxillus rubicundulus Ve08.2h10</name>
    <dbReference type="NCBI Taxonomy" id="930991"/>
    <lineage>
        <taxon>Eukaryota</taxon>
        <taxon>Fungi</taxon>
        <taxon>Dikarya</taxon>
        <taxon>Basidiomycota</taxon>
        <taxon>Agaricomycotina</taxon>
        <taxon>Agaricomycetes</taxon>
        <taxon>Agaricomycetidae</taxon>
        <taxon>Boletales</taxon>
        <taxon>Paxilineae</taxon>
        <taxon>Paxillaceae</taxon>
        <taxon>Paxillus</taxon>
    </lineage>
</organism>
<sequence length="275" mass="31275">MAYTAKHIKEMHEHAKRKDAQELFNEIRKWLNPHNASVNHKSARDIFVEGTGSWFRTDERFLKWLREPGTLRISGGPGFGKTVLFSTTVEGVREHTGPRGSSCGFAYFYFDGRESGSTLQKFETLLRSFLAQLCFNQPEIPDAMKRLYDVDGKDHPEPTVSQLRTTLGEVVKGFDDVYILIDALDECDSQAGLLDWMNSLQSTTPGLHLFATSRPERIIEEFMSNSRHVHISLSSELLDGDITTYIDQHVEASNDLKSLMKEEMKKKLRVKGDGM</sequence>
<accession>A0A0D0CK30</accession>
<dbReference type="OrthoDB" id="3248304at2759"/>
<dbReference type="InterPro" id="IPR027417">
    <property type="entry name" value="P-loop_NTPase"/>
</dbReference>
<dbReference type="SUPFAM" id="SSF52540">
    <property type="entry name" value="P-loop containing nucleoside triphosphate hydrolases"/>
    <property type="match status" value="1"/>
</dbReference>
<gene>
    <name evidence="3" type="ORF">PAXRUDRAFT_484931</name>
</gene>
<dbReference type="InterPro" id="IPR056884">
    <property type="entry name" value="NPHP3-like_N"/>
</dbReference>